<accession>A0A1Y5FAK0</accession>
<dbReference type="PANTHER" id="PTHR35535:SF1">
    <property type="entry name" value="HEAT SHOCK PROTEIN HSLJ"/>
    <property type="match status" value="1"/>
</dbReference>
<dbReference type="Pfam" id="PF03724">
    <property type="entry name" value="META"/>
    <property type="match status" value="1"/>
</dbReference>
<evidence type="ECO:0000313" key="3">
    <source>
        <dbReference type="Proteomes" id="UP000196531"/>
    </source>
</evidence>
<protein>
    <recommendedName>
        <fullName evidence="1">DUF306 domain-containing protein</fullName>
    </recommendedName>
</protein>
<sequence>MNSPFLYIVILTLSISCKPNGEKLKVEDIHGKWMLTKILENPVIVDSSAHFNFQKEGELGGHTSCNNLFGKYEFKESKVIFSKIGTTKMLCHGEKNSQEISFTSSLPNVAKVKIEEGELIIENSKGEILFRATKAQ</sequence>
<dbReference type="InterPro" id="IPR053147">
    <property type="entry name" value="Hsp_HslJ-like"/>
</dbReference>
<evidence type="ECO:0000313" key="2">
    <source>
        <dbReference type="EMBL" id="OUR98720.1"/>
    </source>
</evidence>
<reference evidence="3" key="1">
    <citation type="journal article" date="2017" name="Proc. Natl. Acad. Sci. U.S.A.">
        <title>Simulation of Deepwater Horizon oil plume reveals substrate specialization within a complex community of hydrocarbon-degraders.</title>
        <authorList>
            <person name="Hu P."/>
            <person name="Dubinsky E.A."/>
            <person name="Probst A.J."/>
            <person name="Wang J."/>
            <person name="Sieber C.M.K."/>
            <person name="Tom L.M."/>
            <person name="Gardinali P."/>
            <person name="Banfield J.F."/>
            <person name="Atlas R.M."/>
            <person name="Andersen G.L."/>
        </authorList>
    </citation>
    <scope>NUCLEOTIDE SEQUENCE [LARGE SCALE GENOMIC DNA]</scope>
</reference>
<dbReference type="InterPro" id="IPR005184">
    <property type="entry name" value="DUF306_Meta_HslJ"/>
</dbReference>
<dbReference type="EMBL" id="MAAO01000004">
    <property type="protein sequence ID" value="OUR98720.1"/>
    <property type="molecule type" value="Genomic_DNA"/>
</dbReference>
<dbReference type="PANTHER" id="PTHR35535">
    <property type="entry name" value="HEAT SHOCK PROTEIN HSLJ"/>
    <property type="match status" value="1"/>
</dbReference>
<comment type="caution">
    <text evidence="2">The sequence shown here is derived from an EMBL/GenBank/DDBJ whole genome shotgun (WGS) entry which is preliminary data.</text>
</comment>
<evidence type="ECO:0000259" key="1">
    <source>
        <dbReference type="Pfam" id="PF03724"/>
    </source>
</evidence>
<proteinExistence type="predicted"/>
<dbReference type="Proteomes" id="UP000196531">
    <property type="component" value="Unassembled WGS sequence"/>
</dbReference>
<dbReference type="AlphaFoldDB" id="A0A1Y5FAK0"/>
<name>A0A1Y5FAK0_9BACT</name>
<dbReference type="Gene3D" id="2.40.128.270">
    <property type="match status" value="1"/>
</dbReference>
<dbReference type="InterPro" id="IPR038670">
    <property type="entry name" value="HslJ-like_sf"/>
</dbReference>
<feature type="domain" description="DUF306" evidence="1">
    <location>
        <begin position="30"/>
        <end position="127"/>
    </location>
</feature>
<organism evidence="2 3">
    <name type="scientific">Halobacteriovorax marinus</name>
    <dbReference type="NCBI Taxonomy" id="97084"/>
    <lineage>
        <taxon>Bacteria</taxon>
        <taxon>Pseudomonadati</taxon>
        <taxon>Bdellovibrionota</taxon>
        <taxon>Bacteriovoracia</taxon>
        <taxon>Bacteriovoracales</taxon>
        <taxon>Halobacteriovoraceae</taxon>
        <taxon>Halobacteriovorax</taxon>
    </lineage>
</organism>
<gene>
    <name evidence="2" type="ORF">A9Q84_04720</name>
</gene>